<evidence type="ECO:0000313" key="7">
    <source>
        <dbReference type="EMBL" id="CAH8386370.1"/>
    </source>
</evidence>
<name>A0ABC8LSD9_ERUVS</name>
<dbReference type="PANTHER" id="PTHR31422">
    <property type="entry name" value="BNAANNG28530D PROTEIN"/>
    <property type="match status" value="1"/>
</dbReference>
<evidence type="ECO:0000256" key="3">
    <source>
        <dbReference type="ARBA" id="ARBA00022989"/>
    </source>
</evidence>
<gene>
    <name evidence="7" type="ORF">ERUC_LOCUS38853</name>
</gene>
<protein>
    <recommendedName>
        <fullName evidence="6">GTD-binding domain-containing protein</fullName>
    </recommendedName>
</protein>
<evidence type="ECO:0000256" key="2">
    <source>
        <dbReference type="ARBA" id="ARBA00022692"/>
    </source>
</evidence>
<keyword evidence="2" id="KW-0812">Transmembrane</keyword>
<comment type="subcellular location">
    <subcellularLocation>
        <location evidence="1">Membrane</location>
    </subcellularLocation>
</comment>
<evidence type="ECO:0000256" key="1">
    <source>
        <dbReference type="ARBA" id="ARBA00004370"/>
    </source>
</evidence>
<organism evidence="7 8">
    <name type="scientific">Eruca vesicaria subsp. sativa</name>
    <name type="common">Garden rocket</name>
    <name type="synonym">Eruca sativa</name>
    <dbReference type="NCBI Taxonomy" id="29727"/>
    <lineage>
        <taxon>Eukaryota</taxon>
        <taxon>Viridiplantae</taxon>
        <taxon>Streptophyta</taxon>
        <taxon>Embryophyta</taxon>
        <taxon>Tracheophyta</taxon>
        <taxon>Spermatophyta</taxon>
        <taxon>Magnoliopsida</taxon>
        <taxon>eudicotyledons</taxon>
        <taxon>Gunneridae</taxon>
        <taxon>Pentapetalae</taxon>
        <taxon>rosids</taxon>
        <taxon>malvids</taxon>
        <taxon>Brassicales</taxon>
        <taxon>Brassicaceae</taxon>
        <taxon>Brassiceae</taxon>
        <taxon>Eruca</taxon>
    </lineage>
</organism>
<sequence>MVERTMSLGVGGNGETMRAQQELLQKITHELDAEREASSTAASEALSMILRLQGEKATLEMETSHYKRMAEEKMCHAETSLTLFEDLIYRKEMEIASLEFQVQAYRCKLLSLGCSDVHAEEKKGVESSSLSPRQDLSACWEEIRRIDDHVREVSESRDAAHKGSKWSLLRRESISHALVSQVSNTILESAKSDVSSMMEMIKNPDREVPRTKESLAIISEERNNKWVKCANYNKWKDSQVRGKIVRKVSNSPKDTSIEAENMILLKEIREQLSEMQSEMRTLRSELHETRHVSHREEDRAINSIQEVITVSFYIVRDA</sequence>
<evidence type="ECO:0000256" key="4">
    <source>
        <dbReference type="ARBA" id="ARBA00023136"/>
    </source>
</evidence>
<dbReference type="PROSITE" id="PS51775">
    <property type="entry name" value="GTD_BINDING"/>
    <property type="match status" value="1"/>
</dbReference>
<keyword evidence="3" id="KW-1133">Transmembrane helix</keyword>
<proteinExistence type="predicted"/>
<dbReference type="Pfam" id="PF04576">
    <property type="entry name" value="Zein-binding"/>
    <property type="match status" value="1"/>
</dbReference>
<evidence type="ECO:0000259" key="6">
    <source>
        <dbReference type="PROSITE" id="PS51775"/>
    </source>
</evidence>
<reference evidence="7 8" key="1">
    <citation type="submission" date="2022-03" db="EMBL/GenBank/DDBJ databases">
        <authorList>
            <person name="Macdonald S."/>
            <person name="Ahmed S."/>
            <person name="Newling K."/>
        </authorList>
    </citation>
    <scope>NUCLEOTIDE SEQUENCE [LARGE SCALE GENOMIC DNA]</scope>
</reference>
<dbReference type="PANTHER" id="PTHR31422:SF1">
    <property type="entry name" value="GTD-BINDING DOMAIN-CONTAINING PROTEIN"/>
    <property type="match status" value="1"/>
</dbReference>
<accession>A0ABC8LSD9</accession>
<feature type="coiled-coil region" evidence="5">
    <location>
        <begin position="265"/>
        <end position="292"/>
    </location>
</feature>
<dbReference type="GO" id="GO:0080115">
    <property type="term" value="F:myosin XI tail binding"/>
    <property type="evidence" value="ECO:0007669"/>
    <property type="project" value="UniProtKB-ARBA"/>
</dbReference>
<keyword evidence="8" id="KW-1185">Reference proteome</keyword>
<keyword evidence="4" id="KW-0472">Membrane</keyword>
<dbReference type="AlphaFoldDB" id="A0ABC8LSD9"/>
<dbReference type="GO" id="GO:0016020">
    <property type="term" value="C:membrane"/>
    <property type="evidence" value="ECO:0007669"/>
    <property type="project" value="UniProtKB-SubCell"/>
</dbReference>
<comment type="caution">
    <text evidence="7">The sequence shown here is derived from an EMBL/GenBank/DDBJ whole genome shotgun (WGS) entry which is preliminary data.</text>
</comment>
<dbReference type="Proteomes" id="UP001642260">
    <property type="component" value="Unassembled WGS sequence"/>
</dbReference>
<keyword evidence="5" id="KW-0175">Coiled coil</keyword>
<dbReference type="InterPro" id="IPR007656">
    <property type="entry name" value="GTD-bd"/>
</dbReference>
<feature type="domain" description="GTD-binding" evidence="6">
    <location>
        <begin position="8"/>
        <end position="106"/>
    </location>
</feature>
<evidence type="ECO:0000256" key="5">
    <source>
        <dbReference type="SAM" id="Coils"/>
    </source>
</evidence>
<dbReference type="EMBL" id="CAKOAT010708487">
    <property type="protein sequence ID" value="CAH8386370.1"/>
    <property type="molecule type" value="Genomic_DNA"/>
</dbReference>
<evidence type="ECO:0000313" key="8">
    <source>
        <dbReference type="Proteomes" id="UP001642260"/>
    </source>
</evidence>